<evidence type="ECO:0000313" key="3">
    <source>
        <dbReference type="EMBL" id="ATW27515.1"/>
    </source>
</evidence>
<keyword evidence="1" id="KW-0411">Iron-sulfur</keyword>
<dbReference type="InterPro" id="IPR012165">
    <property type="entry name" value="Cyt_c3_hydrogenase_gsu"/>
</dbReference>
<organism evidence="3 4">
    <name type="scientific">Formimonas warabiya</name>
    <dbReference type="NCBI Taxonomy" id="1761012"/>
    <lineage>
        <taxon>Bacteria</taxon>
        <taxon>Bacillati</taxon>
        <taxon>Bacillota</taxon>
        <taxon>Clostridia</taxon>
        <taxon>Eubacteriales</taxon>
        <taxon>Peptococcaceae</taxon>
        <taxon>Candidatus Formimonas</taxon>
    </lineage>
</organism>
<proteinExistence type="predicted"/>
<dbReference type="PRINTS" id="PR00371">
    <property type="entry name" value="FPNCR"/>
</dbReference>
<dbReference type="AlphaFoldDB" id="A0A3G1KZ75"/>
<dbReference type="CDD" id="cd06221">
    <property type="entry name" value="sulfite_reductase_like"/>
    <property type="match status" value="1"/>
</dbReference>
<dbReference type="InterPro" id="IPR050353">
    <property type="entry name" value="PyrK_electron_transfer"/>
</dbReference>
<keyword evidence="1" id="KW-0479">Metal-binding</keyword>
<keyword evidence="1" id="KW-0001">2Fe-2S</keyword>
<dbReference type="PIRSF" id="PIRSF006816">
    <property type="entry name" value="Cyc3_hyd_g"/>
    <property type="match status" value="1"/>
</dbReference>
<dbReference type="PRINTS" id="PR00406">
    <property type="entry name" value="CYTB5RDTASE"/>
</dbReference>
<accession>A0A3G1KZ75</accession>
<evidence type="ECO:0000259" key="2">
    <source>
        <dbReference type="PROSITE" id="PS51384"/>
    </source>
</evidence>
<dbReference type="InterPro" id="IPR001433">
    <property type="entry name" value="OxRdtase_FAD/NAD-bd"/>
</dbReference>
<dbReference type="PANTHER" id="PTHR43513:SF1">
    <property type="entry name" value="ANAEROBIC SULFITE REDUCTASE SUBUNIT B"/>
    <property type="match status" value="1"/>
</dbReference>
<dbReference type="GO" id="GO:0046872">
    <property type="term" value="F:metal ion binding"/>
    <property type="evidence" value="ECO:0007669"/>
    <property type="project" value="UniProtKB-KW"/>
</dbReference>
<dbReference type="RefSeq" id="WP_148136883.1">
    <property type="nucleotide sequence ID" value="NZ_CP017634.1"/>
</dbReference>
<dbReference type="OrthoDB" id="9796486at2"/>
<dbReference type="GO" id="GO:0006221">
    <property type="term" value="P:pyrimidine nucleotide biosynthetic process"/>
    <property type="evidence" value="ECO:0007669"/>
    <property type="project" value="InterPro"/>
</dbReference>
<name>A0A3G1KZ75_FORW1</name>
<dbReference type="Gene3D" id="3.40.50.80">
    <property type="entry name" value="Nucleotide-binding domain of ferredoxin-NADP reductase (FNR) module"/>
    <property type="match status" value="1"/>
</dbReference>
<evidence type="ECO:0000313" key="4">
    <source>
        <dbReference type="Proteomes" id="UP000323521"/>
    </source>
</evidence>
<dbReference type="Pfam" id="PF10418">
    <property type="entry name" value="DHODB_Fe-S_bind"/>
    <property type="match status" value="1"/>
</dbReference>
<dbReference type="InterPro" id="IPR017938">
    <property type="entry name" value="Riboflavin_synthase-like_b-brl"/>
</dbReference>
<dbReference type="Gene3D" id="2.40.30.10">
    <property type="entry name" value="Translation factors"/>
    <property type="match status" value="1"/>
</dbReference>
<dbReference type="GO" id="GO:0051537">
    <property type="term" value="F:2 iron, 2 sulfur cluster binding"/>
    <property type="evidence" value="ECO:0007669"/>
    <property type="project" value="UniProtKB-KW"/>
</dbReference>
<protein>
    <submittedName>
        <fullName evidence="3">Heterodisulfide reductase subunit F</fullName>
    </submittedName>
</protein>
<dbReference type="InterPro" id="IPR039261">
    <property type="entry name" value="FNR_nucleotide-bd"/>
</dbReference>
<feature type="binding site" evidence="1">
    <location>
        <position position="251"/>
    </location>
    <ligand>
        <name>[2Fe-2S] cluster</name>
        <dbReference type="ChEBI" id="CHEBI:190135"/>
    </ligand>
</feature>
<evidence type="ECO:0000256" key="1">
    <source>
        <dbReference type="PIRSR" id="PIRSR006816-2"/>
    </source>
</evidence>
<dbReference type="PROSITE" id="PS51384">
    <property type="entry name" value="FAD_FR"/>
    <property type="match status" value="1"/>
</dbReference>
<dbReference type="InterPro" id="IPR017927">
    <property type="entry name" value="FAD-bd_FR_type"/>
</dbReference>
<feature type="binding site" evidence="1">
    <location>
        <position position="259"/>
    </location>
    <ligand>
        <name>[2Fe-2S] cluster</name>
        <dbReference type="ChEBI" id="CHEBI:190135"/>
    </ligand>
</feature>
<dbReference type="GO" id="GO:0050660">
    <property type="term" value="F:flavin adenine dinucleotide binding"/>
    <property type="evidence" value="ECO:0007669"/>
    <property type="project" value="InterPro"/>
</dbReference>
<dbReference type="Pfam" id="PF00970">
    <property type="entry name" value="FAD_binding_6"/>
    <property type="match status" value="1"/>
</dbReference>
<dbReference type="InterPro" id="IPR019480">
    <property type="entry name" value="Dihydroorotate_DH_Fe-S-bd"/>
</dbReference>
<dbReference type="GO" id="GO:0016491">
    <property type="term" value="F:oxidoreductase activity"/>
    <property type="evidence" value="ECO:0007669"/>
    <property type="project" value="InterPro"/>
</dbReference>
<dbReference type="KEGG" id="fwa:DCMF_24640"/>
<feature type="binding site" evidence="1">
    <location>
        <position position="256"/>
    </location>
    <ligand>
        <name>[2Fe-2S] cluster</name>
        <dbReference type="ChEBI" id="CHEBI:190135"/>
    </ligand>
</feature>
<keyword evidence="4" id="KW-1185">Reference proteome</keyword>
<feature type="binding site" evidence="1">
    <location>
        <position position="267"/>
    </location>
    <ligand>
        <name>[2Fe-2S] cluster</name>
        <dbReference type="ChEBI" id="CHEBI:190135"/>
    </ligand>
</feature>
<feature type="domain" description="FAD-binding FR-type" evidence="2">
    <location>
        <begin position="11"/>
        <end position="113"/>
    </location>
</feature>
<comment type="cofactor">
    <cofactor evidence="1">
        <name>[2Fe-2S] cluster</name>
        <dbReference type="ChEBI" id="CHEBI:190135"/>
    </cofactor>
    <text evidence="1">Binds 1 [2Fe-2S] cluster per subunit.</text>
</comment>
<dbReference type="SUPFAM" id="SSF63380">
    <property type="entry name" value="Riboflavin synthase domain-like"/>
    <property type="match status" value="1"/>
</dbReference>
<dbReference type="InterPro" id="IPR008333">
    <property type="entry name" value="Cbr1-like_FAD-bd_dom"/>
</dbReference>
<dbReference type="Pfam" id="PF00175">
    <property type="entry name" value="NAD_binding_1"/>
    <property type="match status" value="1"/>
</dbReference>
<dbReference type="PANTHER" id="PTHR43513">
    <property type="entry name" value="DIHYDROOROTATE DEHYDROGENASE B (NAD(+)), ELECTRON TRANSFER SUBUNIT"/>
    <property type="match status" value="1"/>
</dbReference>
<dbReference type="SUPFAM" id="SSF52343">
    <property type="entry name" value="Ferredoxin reductase-like, C-terminal NADP-linked domain"/>
    <property type="match status" value="1"/>
</dbReference>
<sequence>MKTNHERENPYLPYPLEILAVKEENPEKDLKTFYLKFLHPEQESSFRYLPGQFGELGVFGTGEAPFGLASSPTEKGILSFTVKKVGSVTSALHMLEKGDVVGLRGPLGNHWPLPYFSGKNLVVIGGGFAFTTLRSLVYYYLDPENRKKIGDLTVIYGARDPDQFLYKEELKKWLERSDLHLHLTIDQPAEGWSGQIGFIPAVAEQVLSSSSHAVAVVCGPPVMIRFTFPVLEKIGFSPENIFTSLEMKMKCGIGMCGRCNIGPKYVCKDGPVFSLAELNQLPDDY</sequence>
<dbReference type="InterPro" id="IPR001709">
    <property type="entry name" value="Flavoprot_Pyr_Nucl_cyt_Rdtase"/>
</dbReference>
<dbReference type="Proteomes" id="UP000323521">
    <property type="component" value="Chromosome"/>
</dbReference>
<keyword evidence="1" id="KW-0408">Iron</keyword>
<dbReference type="EMBL" id="CP017634">
    <property type="protein sequence ID" value="ATW27515.1"/>
    <property type="molecule type" value="Genomic_DNA"/>
</dbReference>
<reference evidence="3 4" key="1">
    <citation type="submission" date="2016-10" db="EMBL/GenBank/DDBJ databases">
        <title>Complete Genome Sequence of Peptococcaceae strain DCMF.</title>
        <authorList>
            <person name="Edwards R.J."/>
            <person name="Holland S.I."/>
            <person name="Deshpande N.P."/>
            <person name="Wong Y.K."/>
            <person name="Ertan H."/>
            <person name="Manefield M."/>
            <person name="Russell T.L."/>
            <person name="Lee M.J."/>
        </authorList>
    </citation>
    <scope>NUCLEOTIDE SEQUENCE [LARGE SCALE GENOMIC DNA]</scope>
    <source>
        <strain evidence="3 4">DCMF</strain>
    </source>
</reference>
<gene>
    <name evidence="3" type="ORF">DCMF_24640</name>
</gene>